<dbReference type="SUPFAM" id="SSF55729">
    <property type="entry name" value="Acyl-CoA N-acyltransferases (Nat)"/>
    <property type="match status" value="1"/>
</dbReference>
<organism evidence="2">
    <name type="scientific">viral metagenome</name>
    <dbReference type="NCBI Taxonomy" id="1070528"/>
    <lineage>
        <taxon>unclassified sequences</taxon>
        <taxon>metagenomes</taxon>
        <taxon>organismal metagenomes</taxon>
    </lineage>
</organism>
<accession>A0A6C0CNH7</accession>
<sequence length="416" mass="49902">MREYLLYVLYIIFILYVIALIAAKIHSPFWFHQPVYHPYEIYPRWCTIPYCKRKLLPKLGIFCKPDQIISYSWNNCSDEIMNKIVELLQGHYVDNNSHLFHMDIDKFQKCLKMDTSSMLSVFHDFHLKEPTFQKCLDKSKIWGSITSRPIDLFFLKFSQKNTQIHFWDFICVNGNYKSKTLSRNLIQTHIFNHLRIDPTFSGIYLFKKEVELCKGIVPLIETKVYTFLLKPTPIQKLPQYYSVRCLNKTHVHLWNAIYAEMTTQFEICCLANTATSLEWLENERYTIWICVLKENKVEHIHGVYILENTFISWDNDNIERKSMVRLAGSMIFRKEYPYDMDNLYFFKGFLHSLKNYLYDQKQYGVLEIPNISHNRHILKRWHEKYELKNETDIAYYLYNMVYPKSPINSNNIIIIG</sequence>
<dbReference type="EMBL" id="MN739451">
    <property type="protein sequence ID" value="QHT05259.1"/>
    <property type="molecule type" value="Genomic_DNA"/>
</dbReference>
<evidence type="ECO:0008006" key="3">
    <source>
        <dbReference type="Google" id="ProtNLM"/>
    </source>
</evidence>
<reference evidence="2" key="1">
    <citation type="journal article" date="2020" name="Nature">
        <title>Giant virus diversity and host interactions through global metagenomics.</title>
        <authorList>
            <person name="Schulz F."/>
            <person name="Roux S."/>
            <person name="Paez-Espino D."/>
            <person name="Jungbluth S."/>
            <person name="Walsh D.A."/>
            <person name="Denef V.J."/>
            <person name="McMahon K.D."/>
            <person name="Konstantinidis K.T."/>
            <person name="Eloe-Fadrosh E.A."/>
            <person name="Kyrpides N.C."/>
            <person name="Woyke T."/>
        </authorList>
    </citation>
    <scope>NUCLEOTIDE SEQUENCE</scope>
    <source>
        <strain evidence="2">GVMAG-M-3300021375-17</strain>
    </source>
</reference>
<feature type="transmembrane region" description="Helical" evidence="1">
    <location>
        <begin position="6"/>
        <end position="23"/>
    </location>
</feature>
<dbReference type="Gene3D" id="3.40.630.30">
    <property type="match status" value="1"/>
</dbReference>
<evidence type="ECO:0000313" key="2">
    <source>
        <dbReference type="EMBL" id="QHT05259.1"/>
    </source>
</evidence>
<name>A0A6C0CNH7_9ZZZZ</name>
<dbReference type="AlphaFoldDB" id="A0A6C0CNH7"/>
<keyword evidence="1" id="KW-0812">Transmembrane</keyword>
<dbReference type="InterPro" id="IPR016181">
    <property type="entry name" value="Acyl_CoA_acyltransferase"/>
</dbReference>
<keyword evidence="1" id="KW-0472">Membrane</keyword>
<protein>
    <recommendedName>
        <fullName evidence="3">Glycylpeptide N-tetradecanoyltransferase</fullName>
    </recommendedName>
</protein>
<evidence type="ECO:0000256" key="1">
    <source>
        <dbReference type="SAM" id="Phobius"/>
    </source>
</evidence>
<proteinExistence type="predicted"/>
<keyword evidence="1" id="KW-1133">Transmembrane helix</keyword>